<evidence type="ECO:0000313" key="2">
    <source>
        <dbReference type="Proteomes" id="UP000782475"/>
    </source>
</evidence>
<reference evidence="1 2" key="1">
    <citation type="journal article" date="2021" name="Appl. Microbiol. Biotechnol.">
        <title>Biotechnological applications of marine bacteria in bioremediation of environments polluted with hydrocarbons and plastics.</title>
        <authorList>
            <person name="Muriel-Millan L.F."/>
            <person name="Millan-Lopez S."/>
            <person name="Pardo-Lopez L."/>
        </authorList>
    </citation>
    <scope>NUCLEOTIDE SEQUENCE [LARGE SCALE GENOMIC DNA]</scope>
    <source>
        <strain evidence="1 2">GOM4</strain>
    </source>
</reference>
<accession>A0ACC5VH83</accession>
<organism evidence="1 2">
    <name type="scientific">Stutzerimonas chloritidismutans</name>
    <name type="common">Pseudomonas chloritidismutans</name>
    <dbReference type="NCBI Taxonomy" id="203192"/>
    <lineage>
        <taxon>Bacteria</taxon>
        <taxon>Pseudomonadati</taxon>
        <taxon>Pseudomonadota</taxon>
        <taxon>Gammaproteobacteria</taxon>
        <taxon>Pseudomonadales</taxon>
        <taxon>Pseudomonadaceae</taxon>
        <taxon>Stutzerimonas</taxon>
    </lineage>
</organism>
<comment type="caution">
    <text evidence="1">The sequence shown here is derived from an EMBL/GenBank/DDBJ whole genome shotgun (WGS) entry which is preliminary data.</text>
</comment>
<proteinExistence type="predicted"/>
<gene>
    <name evidence="1" type="ORF">KJJ99_05845</name>
</gene>
<evidence type="ECO:0000313" key="1">
    <source>
        <dbReference type="EMBL" id="MBX7271315.1"/>
    </source>
</evidence>
<keyword evidence="2" id="KW-1185">Reference proteome</keyword>
<name>A0ACC5VH83_STUCH</name>
<protein>
    <submittedName>
        <fullName evidence="1">Uncharacterized protein</fullName>
    </submittedName>
</protein>
<sequence>MLKNKVDMKFDLGEKPLKMPSIKHAFVMVPQQSVDQLYAELDKSKVVRGIILLHYLTQGSVLLRVCPEPFVKEGPSRIDVVSFNSMRKKCWSYHGDKIYYSKFVPLVDAEGKELPSEDKAKLISYYFNVASTVRLSAGKDRRNKNFRALSGEKFIPMVKAFSMRGLLSKLM</sequence>
<dbReference type="EMBL" id="JAHHFP010000011">
    <property type="protein sequence ID" value="MBX7271315.1"/>
    <property type="molecule type" value="Genomic_DNA"/>
</dbReference>
<dbReference type="Proteomes" id="UP000782475">
    <property type="component" value="Unassembled WGS sequence"/>
</dbReference>